<dbReference type="InterPro" id="IPR039420">
    <property type="entry name" value="WalR-like"/>
</dbReference>
<dbReference type="SUPFAM" id="SSF52172">
    <property type="entry name" value="CheY-like"/>
    <property type="match status" value="1"/>
</dbReference>
<feature type="domain" description="Response regulatory" evidence="7">
    <location>
        <begin position="1"/>
        <end position="108"/>
    </location>
</feature>
<dbReference type="CDD" id="cd06170">
    <property type="entry name" value="LuxR_C_like"/>
    <property type="match status" value="1"/>
</dbReference>
<evidence type="ECO:0000313" key="9">
    <source>
        <dbReference type="Proteomes" id="UP001500984"/>
    </source>
</evidence>
<evidence type="ECO:0000256" key="3">
    <source>
        <dbReference type="ARBA" id="ARBA00023125"/>
    </source>
</evidence>
<protein>
    <submittedName>
        <fullName evidence="8">Response regulator transcription factor</fullName>
    </submittedName>
</protein>
<dbReference type="InterPro" id="IPR001789">
    <property type="entry name" value="Sig_transdc_resp-reg_receiver"/>
</dbReference>
<evidence type="ECO:0000256" key="2">
    <source>
        <dbReference type="ARBA" id="ARBA00023015"/>
    </source>
</evidence>
<dbReference type="Gene3D" id="3.40.50.2300">
    <property type="match status" value="1"/>
</dbReference>
<dbReference type="Pfam" id="PF00196">
    <property type="entry name" value="GerE"/>
    <property type="match status" value="1"/>
</dbReference>
<accession>A0ABN2X4W8</accession>
<dbReference type="PRINTS" id="PR00038">
    <property type="entry name" value="HTHLUXR"/>
</dbReference>
<keyword evidence="3" id="KW-0238">DNA-binding</keyword>
<keyword evidence="4" id="KW-0804">Transcription</keyword>
<feature type="domain" description="HTH luxR-type" evidence="6">
    <location>
        <begin position="138"/>
        <end position="203"/>
    </location>
</feature>
<dbReference type="PANTHER" id="PTHR43214">
    <property type="entry name" value="TWO-COMPONENT RESPONSE REGULATOR"/>
    <property type="match status" value="1"/>
</dbReference>
<dbReference type="PROSITE" id="PS50043">
    <property type="entry name" value="HTH_LUXR_2"/>
    <property type="match status" value="1"/>
</dbReference>
<evidence type="ECO:0000256" key="1">
    <source>
        <dbReference type="ARBA" id="ARBA00022553"/>
    </source>
</evidence>
<name>A0ABN2X4W8_9MICO</name>
<dbReference type="SMART" id="SM00421">
    <property type="entry name" value="HTH_LUXR"/>
    <property type="match status" value="1"/>
</dbReference>
<evidence type="ECO:0000313" key="8">
    <source>
        <dbReference type="EMBL" id="GAA2104729.1"/>
    </source>
</evidence>
<organism evidence="8 9">
    <name type="scientific">Brevibacterium salitolerans</name>
    <dbReference type="NCBI Taxonomy" id="1403566"/>
    <lineage>
        <taxon>Bacteria</taxon>
        <taxon>Bacillati</taxon>
        <taxon>Actinomycetota</taxon>
        <taxon>Actinomycetes</taxon>
        <taxon>Micrococcales</taxon>
        <taxon>Brevibacteriaceae</taxon>
        <taxon>Brevibacterium</taxon>
    </lineage>
</organism>
<proteinExistence type="predicted"/>
<keyword evidence="1 5" id="KW-0597">Phosphoprotein</keyword>
<dbReference type="PANTHER" id="PTHR43214:SF24">
    <property type="entry name" value="TRANSCRIPTIONAL REGULATORY PROTEIN NARL-RELATED"/>
    <property type="match status" value="1"/>
</dbReference>
<evidence type="ECO:0000256" key="4">
    <source>
        <dbReference type="ARBA" id="ARBA00023163"/>
    </source>
</evidence>
<dbReference type="InterPro" id="IPR000792">
    <property type="entry name" value="Tscrpt_reg_LuxR_C"/>
</dbReference>
<dbReference type="CDD" id="cd17535">
    <property type="entry name" value="REC_NarL-like"/>
    <property type="match status" value="1"/>
</dbReference>
<dbReference type="InterPro" id="IPR058245">
    <property type="entry name" value="NreC/VraR/RcsB-like_REC"/>
</dbReference>
<keyword evidence="2" id="KW-0805">Transcription regulation</keyword>
<dbReference type="InterPro" id="IPR011006">
    <property type="entry name" value="CheY-like_superfamily"/>
</dbReference>
<dbReference type="Proteomes" id="UP001500984">
    <property type="component" value="Unassembled WGS sequence"/>
</dbReference>
<keyword evidence="9" id="KW-1185">Reference proteome</keyword>
<evidence type="ECO:0000259" key="7">
    <source>
        <dbReference type="PROSITE" id="PS50110"/>
    </source>
</evidence>
<gene>
    <name evidence="8" type="ORF">GCM10009823_29600</name>
</gene>
<sequence>MVLTGLEQILRAPADIEVVARAQDGETALGQAALHFPDIVLMDVRMPGMGGIEATSRLANSARPPRVVALTSFDTDDYLFRALEAGAAGFLLKDIGPAELAEAIRTVHRGEGILAPQATRRIIRAYSAKKDQRARREAAELVASLTAREREVAVLVAQGLSNREIAAATFSSEATVKTHLAKVNAKLDADNRVRVAVLVERAGIVGA</sequence>
<dbReference type="Pfam" id="PF00072">
    <property type="entry name" value="Response_reg"/>
    <property type="match status" value="1"/>
</dbReference>
<evidence type="ECO:0000259" key="6">
    <source>
        <dbReference type="PROSITE" id="PS50043"/>
    </source>
</evidence>
<dbReference type="SMART" id="SM00448">
    <property type="entry name" value="REC"/>
    <property type="match status" value="1"/>
</dbReference>
<evidence type="ECO:0000256" key="5">
    <source>
        <dbReference type="PROSITE-ProRule" id="PRU00169"/>
    </source>
</evidence>
<dbReference type="PROSITE" id="PS50110">
    <property type="entry name" value="RESPONSE_REGULATORY"/>
    <property type="match status" value="1"/>
</dbReference>
<dbReference type="EMBL" id="BAAAPZ010000017">
    <property type="protein sequence ID" value="GAA2104729.1"/>
    <property type="molecule type" value="Genomic_DNA"/>
</dbReference>
<comment type="caution">
    <text evidence="8">The sequence shown here is derived from an EMBL/GenBank/DDBJ whole genome shotgun (WGS) entry which is preliminary data.</text>
</comment>
<feature type="modified residue" description="4-aspartylphosphate" evidence="5">
    <location>
        <position position="43"/>
    </location>
</feature>
<reference evidence="8 9" key="1">
    <citation type="journal article" date="2019" name="Int. J. Syst. Evol. Microbiol.">
        <title>The Global Catalogue of Microorganisms (GCM) 10K type strain sequencing project: providing services to taxonomists for standard genome sequencing and annotation.</title>
        <authorList>
            <consortium name="The Broad Institute Genomics Platform"/>
            <consortium name="The Broad Institute Genome Sequencing Center for Infectious Disease"/>
            <person name="Wu L."/>
            <person name="Ma J."/>
        </authorList>
    </citation>
    <scope>NUCLEOTIDE SEQUENCE [LARGE SCALE GENOMIC DNA]</scope>
    <source>
        <strain evidence="8 9">JCM 15900</strain>
    </source>
</reference>